<organism evidence="1">
    <name type="scientific">marine sediment metagenome</name>
    <dbReference type="NCBI Taxonomy" id="412755"/>
    <lineage>
        <taxon>unclassified sequences</taxon>
        <taxon>metagenomes</taxon>
        <taxon>ecological metagenomes</taxon>
    </lineage>
</organism>
<reference evidence="1" key="1">
    <citation type="journal article" date="2014" name="Front. Microbiol.">
        <title>High frequency of phylogenetically diverse reductive dehalogenase-homologous genes in deep subseafloor sedimentary metagenomes.</title>
        <authorList>
            <person name="Kawai M."/>
            <person name="Futagami T."/>
            <person name="Toyoda A."/>
            <person name="Takaki Y."/>
            <person name="Nishi S."/>
            <person name="Hori S."/>
            <person name="Arai W."/>
            <person name="Tsubouchi T."/>
            <person name="Morono Y."/>
            <person name="Uchiyama I."/>
            <person name="Ito T."/>
            <person name="Fujiyama A."/>
            <person name="Inagaki F."/>
            <person name="Takami H."/>
        </authorList>
    </citation>
    <scope>NUCLEOTIDE SEQUENCE</scope>
    <source>
        <strain evidence="1">Expedition CK06-06</strain>
    </source>
</reference>
<protein>
    <submittedName>
        <fullName evidence="1">Uncharacterized protein</fullName>
    </submittedName>
</protein>
<gene>
    <name evidence="1" type="ORF">S01H4_13276</name>
</gene>
<proteinExistence type="predicted"/>
<evidence type="ECO:0000313" key="1">
    <source>
        <dbReference type="EMBL" id="GAG54553.1"/>
    </source>
</evidence>
<sequence>ELEREGQLLKIESTMVEKMDTHVFILDPDASAEQISLRKKWMSPL</sequence>
<accession>X0Z235</accession>
<dbReference type="EMBL" id="BART01005855">
    <property type="protein sequence ID" value="GAG54553.1"/>
    <property type="molecule type" value="Genomic_DNA"/>
</dbReference>
<dbReference type="AlphaFoldDB" id="X0Z235"/>
<feature type="non-terminal residue" evidence="1">
    <location>
        <position position="1"/>
    </location>
</feature>
<comment type="caution">
    <text evidence="1">The sequence shown here is derived from an EMBL/GenBank/DDBJ whole genome shotgun (WGS) entry which is preliminary data.</text>
</comment>
<name>X0Z235_9ZZZZ</name>